<dbReference type="Proteomes" id="UP000216311">
    <property type="component" value="Unassembled WGS sequence"/>
</dbReference>
<protein>
    <submittedName>
        <fullName evidence="3">Uncharacterized protein</fullName>
    </submittedName>
</protein>
<reference evidence="3 4" key="1">
    <citation type="submission" date="2017-07" db="EMBL/GenBank/DDBJ databases">
        <title>Draft whole genome sequences of clinical Proprionibacteriaceae strains.</title>
        <authorList>
            <person name="Bernier A.-M."/>
            <person name="Bernard K."/>
            <person name="Domingo M.-C."/>
        </authorList>
    </citation>
    <scope>NUCLEOTIDE SEQUENCE [LARGE SCALE GENOMIC DNA]</scope>
    <source>
        <strain evidence="3 4">NML 130396</strain>
    </source>
</reference>
<name>A0A255HAD1_9ACTN</name>
<dbReference type="EMBL" id="NMVQ01000002">
    <property type="protein sequence ID" value="OYO24611.1"/>
    <property type="molecule type" value="Genomic_DNA"/>
</dbReference>
<dbReference type="OrthoDB" id="4871889at2"/>
<comment type="caution">
    <text evidence="3">The sequence shown here is derived from an EMBL/GenBank/DDBJ whole genome shotgun (WGS) entry which is preliminary data.</text>
</comment>
<dbReference type="RefSeq" id="WP_094362601.1">
    <property type="nucleotide sequence ID" value="NZ_NMVQ01000002.1"/>
</dbReference>
<evidence type="ECO:0000313" key="3">
    <source>
        <dbReference type="EMBL" id="OYO24611.1"/>
    </source>
</evidence>
<evidence type="ECO:0000313" key="4">
    <source>
        <dbReference type="Proteomes" id="UP000216311"/>
    </source>
</evidence>
<keyword evidence="2" id="KW-0812">Transmembrane</keyword>
<feature type="region of interest" description="Disordered" evidence="1">
    <location>
        <begin position="181"/>
        <end position="220"/>
    </location>
</feature>
<proteinExistence type="predicted"/>
<evidence type="ECO:0000256" key="2">
    <source>
        <dbReference type="SAM" id="Phobius"/>
    </source>
</evidence>
<dbReference type="Gene3D" id="1.20.120.20">
    <property type="entry name" value="Apolipoprotein"/>
    <property type="match status" value="1"/>
</dbReference>
<dbReference type="AlphaFoldDB" id="A0A255HAD1"/>
<keyword evidence="2" id="KW-0472">Membrane</keyword>
<keyword evidence="4" id="KW-1185">Reference proteome</keyword>
<gene>
    <name evidence="3" type="ORF">CGZ93_02605</name>
</gene>
<keyword evidence="2" id="KW-1133">Transmembrane helix</keyword>
<sequence>MKVKVNAAAENTHTAAGTRAAYLADAKSKLSPLLDQGKDRLTPLATDAREKGAQYAQQAADALAPTIAVAKERARGGYEDIVPKLSDALENLVNNPNAQEAQSRGIAAVQALRGEIGLSKGEQKKLQKAQLEQIKALRKSATPAKTKKKGSPFFVILALGLLGAAGYFLWKKFMAPSDSDWQSASAYEPTKSADKPAASSQSFGEPVDAPANEQAAPPVDRTKYNEDAYVGAEPPAGFTIKGNERSMKYHTAGSGGYERTIADVWFTSEEAAEKAGFSRAQR</sequence>
<accession>A0A255HAD1</accession>
<evidence type="ECO:0000256" key="1">
    <source>
        <dbReference type="SAM" id="MobiDB-lite"/>
    </source>
</evidence>
<feature type="transmembrane region" description="Helical" evidence="2">
    <location>
        <begin position="153"/>
        <end position="170"/>
    </location>
</feature>
<dbReference type="SUPFAM" id="SSF58113">
    <property type="entry name" value="Apolipoprotein A-I"/>
    <property type="match status" value="1"/>
</dbReference>
<organism evidence="3 4">
    <name type="scientific">Enemella dayhoffiae</name>
    <dbReference type="NCBI Taxonomy" id="2016507"/>
    <lineage>
        <taxon>Bacteria</taxon>
        <taxon>Bacillati</taxon>
        <taxon>Actinomycetota</taxon>
        <taxon>Actinomycetes</taxon>
        <taxon>Propionibacteriales</taxon>
        <taxon>Propionibacteriaceae</taxon>
        <taxon>Enemella</taxon>
    </lineage>
</organism>